<evidence type="ECO:0000313" key="2">
    <source>
        <dbReference type="EMBL" id="EMP9434591.1"/>
    </source>
</evidence>
<accession>A0AAI9I4A3</accession>
<comment type="caution">
    <text evidence="2">The sequence shown here is derived from an EMBL/GenBank/DDBJ whole genome shotgun (WGS) entry which is preliminary data.</text>
</comment>
<dbReference type="RefSeq" id="WP_154622652.1">
    <property type="nucleotide sequence ID" value="NZ_CP119540.1"/>
</dbReference>
<protein>
    <submittedName>
        <fullName evidence="2">Uncharacterized protein</fullName>
    </submittedName>
</protein>
<feature type="transmembrane region" description="Helical" evidence="1">
    <location>
        <begin position="36"/>
        <end position="56"/>
    </location>
</feature>
<keyword evidence="1" id="KW-0812">Transmembrane</keyword>
<evidence type="ECO:0000256" key="1">
    <source>
        <dbReference type="SAM" id="Phobius"/>
    </source>
</evidence>
<dbReference type="AlphaFoldDB" id="A0AAI9I4A3"/>
<proteinExistence type="predicted"/>
<gene>
    <name evidence="2" type="ORF">JRA39_003710</name>
</gene>
<sequence length="84" mass="9302">MKLVSVIAVIGTLIGGVVLSLSLAQLYPSVDPLNRLYGAVFLSVFITIGMFVYSLTAQGWQQMLLRSYGWWPIPLLILFWQGGL</sequence>
<feature type="transmembrane region" description="Helical" evidence="1">
    <location>
        <begin position="63"/>
        <end position="82"/>
    </location>
</feature>
<organism evidence="2">
    <name type="scientific">Providencia stuartii</name>
    <dbReference type="NCBI Taxonomy" id="588"/>
    <lineage>
        <taxon>Bacteria</taxon>
        <taxon>Pseudomonadati</taxon>
        <taxon>Pseudomonadota</taxon>
        <taxon>Gammaproteobacteria</taxon>
        <taxon>Enterobacterales</taxon>
        <taxon>Morganellaceae</taxon>
        <taxon>Providencia</taxon>
    </lineage>
</organism>
<keyword evidence="1" id="KW-0472">Membrane</keyword>
<reference evidence="2" key="1">
    <citation type="submission" date="2024-02" db="EMBL/GenBank/DDBJ databases">
        <authorList>
            <consortium name="Clinical and Environmental Microbiology Branch: Whole genome sequencing antimicrobial resistance pathogens in the healthcare setting"/>
        </authorList>
    </citation>
    <scope>NUCLEOTIDE SEQUENCE</scope>
    <source>
        <strain evidence="2">2020GO-00142</strain>
    </source>
</reference>
<name>A0AAI9I4A3_PROST</name>
<keyword evidence="1" id="KW-1133">Transmembrane helix</keyword>
<dbReference type="EMBL" id="AAZDVE040000041">
    <property type="protein sequence ID" value="EMP9434591.1"/>
    <property type="molecule type" value="Genomic_DNA"/>
</dbReference>